<evidence type="ECO:0008006" key="11">
    <source>
        <dbReference type="Google" id="ProtNLM"/>
    </source>
</evidence>
<dbReference type="GO" id="GO:0005886">
    <property type="term" value="C:plasma membrane"/>
    <property type="evidence" value="ECO:0007669"/>
    <property type="project" value="UniProtKB-SubCell"/>
</dbReference>
<evidence type="ECO:0000256" key="4">
    <source>
        <dbReference type="ARBA" id="ARBA00022989"/>
    </source>
</evidence>
<dbReference type="GO" id="GO:0022857">
    <property type="term" value="F:transmembrane transporter activity"/>
    <property type="evidence" value="ECO:0007669"/>
    <property type="project" value="TreeGrafter"/>
</dbReference>
<organism evidence="10">
    <name type="scientific">marine sediment metagenome</name>
    <dbReference type="NCBI Taxonomy" id="412755"/>
    <lineage>
        <taxon>unclassified sequences</taxon>
        <taxon>metagenomes</taxon>
        <taxon>ecological metagenomes</taxon>
    </lineage>
</organism>
<dbReference type="InterPro" id="IPR050250">
    <property type="entry name" value="Macrolide_Exporter_MacB"/>
</dbReference>
<dbReference type="InterPro" id="IPR003838">
    <property type="entry name" value="ABC3_permease_C"/>
</dbReference>
<dbReference type="InterPro" id="IPR025857">
    <property type="entry name" value="MacB_PCD"/>
</dbReference>
<dbReference type="Pfam" id="PF12704">
    <property type="entry name" value="MacB_PCD"/>
    <property type="match status" value="1"/>
</dbReference>
<dbReference type="PANTHER" id="PTHR30572:SF4">
    <property type="entry name" value="ABC TRANSPORTER PERMEASE YTRF"/>
    <property type="match status" value="1"/>
</dbReference>
<feature type="transmembrane region" description="Helical" evidence="7">
    <location>
        <begin position="330"/>
        <end position="354"/>
    </location>
</feature>
<evidence type="ECO:0000256" key="2">
    <source>
        <dbReference type="ARBA" id="ARBA00022475"/>
    </source>
</evidence>
<feature type="domain" description="ABC3 transporter permease C-terminal" evidence="8">
    <location>
        <begin position="280"/>
        <end position="398"/>
    </location>
</feature>
<reference evidence="10" key="1">
    <citation type="journal article" date="2015" name="Nature">
        <title>Complex archaea that bridge the gap between prokaryotes and eukaryotes.</title>
        <authorList>
            <person name="Spang A."/>
            <person name="Saw J.H."/>
            <person name="Jorgensen S.L."/>
            <person name="Zaremba-Niedzwiedzka K."/>
            <person name="Martijn J."/>
            <person name="Lind A.E."/>
            <person name="van Eijk R."/>
            <person name="Schleper C."/>
            <person name="Guy L."/>
            <person name="Ettema T.J."/>
        </authorList>
    </citation>
    <scope>NUCLEOTIDE SEQUENCE</scope>
</reference>
<comment type="similarity">
    <text evidence="6">Belongs to the ABC-4 integral membrane protein family.</text>
</comment>
<accession>A0A0F9ENU2</accession>
<comment type="caution">
    <text evidence="10">The sequence shown here is derived from an EMBL/GenBank/DDBJ whole genome shotgun (WGS) entry which is preliminary data.</text>
</comment>
<feature type="transmembrane region" description="Helical" evidence="7">
    <location>
        <begin position="269"/>
        <end position="293"/>
    </location>
</feature>
<feature type="transmembrane region" description="Helical" evidence="7">
    <location>
        <begin position="21"/>
        <end position="41"/>
    </location>
</feature>
<comment type="subcellular location">
    <subcellularLocation>
        <location evidence="1">Cell membrane</location>
        <topology evidence="1">Multi-pass membrane protein</topology>
    </subcellularLocation>
</comment>
<name>A0A0F9ENU2_9ZZZZ</name>
<feature type="domain" description="MacB-like periplasmic core" evidence="9">
    <location>
        <begin position="20"/>
        <end position="239"/>
    </location>
</feature>
<dbReference type="EMBL" id="LAZR01024266">
    <property type="protein sequence ID" value="KKL75729.1"/>
    <property type="molecule type" value="Genomic_DNA"/>
</dbReference>
<evidence type="ECO:0000259" key="8">
    <source>
        <dbReference type="Pfam" id="PF02687"/>
    </source>
</evidence>
<dbReference type="AlphaFoldDB" id="A0A0F9ENU2"/>
<dbReference type="Pfam" id="PF02687">
    <property type="entry name" value="FtsX"/>
    <property type="match status" value="1"/>
</dbReference>
<protein>
    <recommendedName>
        <fullName evidence="11">ABC3 transporter permease protein domain-containing protein</fullName>
    </recommendedName>
</protein>
<keyword evidence="2" id="KW-1003">Cell membrane</keyword>
<keyword evidence="5 7" id="KW-0472">Membrane</keyword>
<feature type="transmembrane region" description="Helical" evidence="7">
    <location>
        <begin position="366"/>
        <end position="389"/>
    </location>
</feature>
<evidence type="ECO:0000259" key="9">
    <source>
        <dbReference type="Pfam" id="PF12704"/>
    </source>
</evidence>
<evidence type="ECO:0000313" key="10">
    <source>
        <dbReference type="EMBL" id="KKL75729.1"/>
    </source>
</evidence>
<sequence>MFKDYFFLALGNLRHRGLRSWLTMLGIFIGIAAVVSLISMGQGLQTTIQGQLGSLSADILTVQNKGAGFGPPGSTVIDKLNDNDIRIIESVPGIDFVINRLFKVGSLEYNEVSGFGYGVSIPEDEEKRDFVYNSADFEAEEGRLFESGDTGKVLLGNGFLDTDDFGKKFRVGKTVKVNGEEFEIVGIMKQSRFFQNDNAIFIMFDDLKELFDTGNEYDIIIVKVKDSDRIELIADEIERKLRDDRNEKPGEESFSVQTPIQAAESVGTILSIINLIVVGIAGISLFVGGVGIANTMYTSVVERTSEIGVMKAVGARNRDILNIFLIESGLLGLVGGIAGAAIGLGGALMIAAIANQTLGADVFTVGISYSLLFSAIFFSFVVGVLSGILPALQASKLNVVDALRK</sequence>
<evidence type="ECO:0000256" key="1">
    <source>
        <dbReference type="ARBA" id="ARBA00004651"/>
    </source>
</evidence>
<evidence type="ECO:0000256" key="5">
    <source>
        <dbReference type="ARBA" id="ARBA00023136"/>
    </source>
</evidence>
<evidence type="ECO:0000256" key="3">
    <source>
        <dbReference type="ARBA" id="ARBA00022692"/>
    </source>
</evidence>
<proteinExistence type="inferred from homology"/>
<gene>
    <name evidence="10" type="ORF">LCGC14_2051980</name>
</gene>
<evidence type="ECO:0000256" key="6">
    <source>
        <dbReference type="ARBA" id="ARBA00038076"/>
    </source>
</evidence>
<evidence type="ECO:0000256" key="7">
    <source>
        <dbReference type="SAM" id="Phobius"/>
    </source>
</evidence>
<dbReference type="PANTHER" id="PTHR30572">
    <property type="entry name" value="MEMBRANE COMPONENT OF TRANSPORTER-RELATED"/>
    <property type="match status" value="1"/>
</dbReference>
<keyword evidence="3 7" id="KW-0812">Transmembrane</keyword>
<keyword evidence="4 7" id="KW-1133">Transmembrane helix</keyword>